<feature type="signal peptide" evidence="1">
    <location>
        <begin position="1"/>
        <end position="18"/>
    </location>
</feature>
<keyword evidence="1" id="KW-0732">Signal</keyword>
<reference evidence="2 3" key="1">
    <citation type="submission" date="2019-07" db="EMBL/GenBank/DDBJ databases">
        <title>Whole genome shotgun sequence of Reyranella soli NBRC 108950.</title>
        <authorList>
            <person name="Hosoyama A."/>
            <person name="Uohara A."/>
            <person name="Ohji S."/>
            <person name="Ichikawa N."/>
        </authorList>
    </citation>
    <scope>NUCLEOTIDE SEQUENCE [LARGE SCALE GENOMIC DNA]</scope>
    <source>
        <strain evidence="2 3">NBRC 108950</strain>
    </source>
</reference>
<dbReference type="EMBL" id="BKAJ01000059">
    <property type="protein sequence ID" value="GEP56240.1"/>
    <property type="molecule type" value="Genomic_DNA"/>
</dbReference>
<accession>A0A512NBB3</accession>
<keyword evidence="3" id="KW-1185">Reference proteome</keyword>
<comment type="caution">
    <text evidence="2">The sequence shown here is derived from an EMBL/GenBank/DDBJ whole genome shotgun (WGS) entry which is preliminary data.</text>
</comment>
<name>A0A512NBB3_9HYPH</name>
<dbReference type="RefSeq" id="WP_147150311.1">
    <property type="nucleotide sequence ID" value="NZ_BKAJ01000059.1"/>
</dbReference>
<feature type="chain" id="PRO_5022233492" evidence="1">
    <location>
        <begin position="19"/>
        <end position="168"/>
    </location>
</feature>
<dbReference type="AlphaFoldDB" id="A0A512NBB3"/>
<protein>
    <submittedName>
        <fullName evidence="2">Uncharacterized protein</fullName>
    </submittedName>
</protein>
<evidence type="ECO:0000313" key="3">
    <source>
        <dbReference type="Proteomes" id="UP000321058"/>
    </source>
</evidence>
<organism evidence="2 3">
    <name type="scientific">Reyranella soli</name>
    <dbReference type="NCBI Taxonomy" id="1230389"/>
    <lineage>
        <taxon>Bacteria</taxon>
        <taxon>Pseudomonadati</taxon>
        <taxon>Pseudomonadota</taxon>
        <taxon>Alphaproteobacteria</taxon>
        <taxon>Hyphomicrobiales</taxon>
        <taxon>Reyranellaceae</taxon>
        <taxon>Reyranella</taxon>
    </lineage>
</organism>
<proteinExistence type="predicted"/>
<evidence type="ECO:0000256" key="1">
    <source>
        <dbReference type="SAM" id="SignalP"/>
    </source>
</evidence>
<gene>
    <name evidence="2" type="ORF">RSO01_34060</name>
</gene>
<sequence length="168" mass="18697">MRRAPFLLMLAWSLPVDAQQPASVTSAALVAAGKQAAVKLIDYGEDRCDGDVTVEGWLTALVGKEARSIAWTGGKCVLVNDMRPGIDASSWPYCAQATITLVRPINRKDSPVVEIYFEKPEQGRPGKAYAFRGTMETRDGPDYIRFRRDFEALWAERFPSAKRPCKDE</sequence>
<evidence type="ECO:0000313" key="2">
    <source>
        <dbReference type="EMBL" id="GEP56240.1"/>
    </source>
</evidence>
<dbReference type="Proteomes" id="UP000321058">
    <property type="component" value="Unassembled WGS sequence"/>
</dbReference>